<name>A0AAD7ZKK0_DIPPU</name>
<gene>
    <name evidence="2" type="ORF">L9F63_003629</name>
</gene>
<dbReference type="AlphaFoldDB" id="A0AAD7ZKK0"/>
<feature type="compositionally biased region" description="Basic and acidic residues" evidence="1">
    <location>
        <begin position="46"/>
        <end position="55"/>
    </location>
</feature>
<keyword evidence="3" id="KW-1185">Reference proteome</keyword>
<feature type="region of interest" description="Disordered" evidence="1">
    <location>
        <begin position="46"/>
        <end position="75"/>
    </location>
</feature>
<dbReference type="EMBL" id="JASPKZ010007831">
    <property type="protein sequence ID" value="KAJ9582046.1"/>
    <property type="molecule type" value="Genomic_DNA"/>
</dbReference>
<evidence type="ECO:0000313" key="3">
    <source>
        <dbReference type="Proteomes" id="UP001233999"/>
    </source>
</evidence>
<dbReference type="Proteomes" id="UP001233999">
    <property type="component" value="Unassembled WGS sequence"/>
</dbReference>
<reference evidence="2" key="1">
    <citation type="journal article" date="2023" name="IScience">
        <title>Live-bearing cockroach genome reveals convergent evolutionary mechanisms linked to viviparity in insects and beyond.</title>
        <authorList>
            <person name="Fouks B."/>
            <person name="Harrison M.C."/>
            <person name="Mikhailova A.A."/>
            <person name="Marchal E."/>
            <person name="English S."/>
            <person name="Carruthers M."/>
            <person name="Jennings E.C."/>
            <person name="Chiamaka E.L."/>
            <person name="Frigard R.A."/>
            <person name="Pippel M."/>
            <person name="Attardo G.M."/>
            <person name="Benoit J.B."/>
            <person name="Bornberg-Bauer E."/>
            <person name="Tobe S.S."/>
        </authorList>
    </citation>
    <scope>NUCLEOTIDE SEQUENCE</scope>
    <source>
        <strain evidence="2">Stay&amp;Tobe</strain>
    </source>
</reference>
<evidence type="ECO:0000313" key="2">
    <source>
        <dbReference type="EMBL" id="KAJ9582046.1"/>
    </source>
</evidence>
<reference evidence="2" key="2">
    <citation type="submission" date="2023-05" db="EMBL/GenBank/DDBJ databases">
        <authorList>
            <person name="Fouks B."/>
        </authorList>
    </citation>
    <scope>NUCLEOTIDE SEQUENCE</scope>
    <source>
        <strain evidence="2">Stay&amp;Tobe</strain>
        <tissue evidence="2">Testes</tissue>
    </source>
</reference>
<sequence>MEDQVENLEEARKIIKNLRERYRSQSHQLLAWRRRVKAQEELITKTESRASRATEDAVSTTNPLRVSFVQEAERH</sequence>
<organism evidence="2 3">
    <name type="scientific">Diploptera punctata</name>
    <name type="common">Pacific beetle cockroach</name>
    <dbReference type="NCBI Taxonomy" id="6984"/>
    <lineage>
        <taxon>Eukaryota</taxon>
        <taxon>Metazoa</taxon>
        <taxon>Ecdysozoa</taxon>
        <taxon>Arthropoda</taxon>
        <taxon>Hexapoda</taxon>
        <taxon>Insecta</taxon>
        <taxon>Pterygota</taxon>
        <taxon>Neoptera</taxon>
        <taxon>Polyneoptera</taxon>
        <taxon>Dictyoptera</taxon>
        <taxon>Blattodea</taxon>
        <taxon>Blaberoidea</taxon>
        <taxon>Blaberidae</taxon>
        <taxon>Diplopterinae</taxon>
        <taxon>Diploptera</taxon>
    </lineage>
</organism>
<evidence type="ECO:0000256" key="1">
    <source>
        <dbReference type="SAM" id="MobiDB-lite"/>
    </source>
</evidence>
<proteinExistence type="predicted"/>
<protein>
    <submittedName>
        <fullName evidence="2">Uncharacterized protein</fullName>
    </submittedName>
</protein>
<accession>A0AAD7ZKK0</accession>
<comment type="caution">
    <text evidence="2">The sequence shown here is derived from an EMBL/GenBank/DDBJ whole genome shotgun (WGS) entry which is preliminary data.</text>
</comment>